<proteinExistence type="inferred from homology"/>
<dbReference type="GO" id="GO:0005576">
    <property type="term" value="C:extracellular region"/>
    <property type="evidence" value="ECO:0007669"/>
    <property type="project" value="UniProtKB-SubCell"/>
</dbReference>
<evidence type="ECO:0000256" key="2">
    <source>
        <dbReference type="ARBA" id="ARBA00005184"/>
    </source>
</evidence>
<dbReference type="Pfam" id="PF01095">
    <property type="entry name" value="Pectinesterase"/>
    <property type="match status" value="1"/>
</dbReference>
<dbReference type="VEuPathDB" id="FungiDB:PTTG_26323"/>
<dbReference type="InterPro" id="IPR012334">
    <property type="entry name" value="Pectin_lyas_fold"/>
</dbReference>
<dbReference type="GO" id="GO:0042545">
    <property type="term" value="P:cell wall modification"/>
    <property type="evidence" value="ECO:0007669"/>
    <property type="project" value="UniProtKB-UniRule"/>
</dbReference>
<evidence type="ECO:0000256" key="9">
    <source>
        <dbReference type="ARBA" id="ARBA00047928"/>
    </source>
</evidence>
<comment type="similarity">
    <text evidence="3">Belongs to the pectinesterase family.</text>
</comment>
<comment type="function">
    <text evidence="11">Involved in maceration and soft-rotting of plant tissue.</text>
</comment>
<evidence type="ECO:0000256" key="5">
    <source>
        <dbReference type="ARBA" id="ARBA00022525"/>
    </source>
</evidence>
<dbReference type="GO" id="GO:0030599">
    <property type="term" value="F:pectinesterase activity"/>
    <property type="evidence" value="ECO:0007669"/>
    <property type="project" value="UniProtKB-UniRule"/>
</dbReference>
<dbReference type="AlphaFoldDB" id="A0A180GUP2"/>
<reference evidence="14" key="4">
    <citation type="submission" date="2025-05" db="UniProtKB">
        <authorList>
            <consortium name="EnsemblFungi"/>
        </authorList>
    </citation>
    <scope>IDENTIFICATION</scope>
    <source>
        <strain evidence="14">isolate 1-1 / race 1 (BBBD)</strain>
    </source>
</reference>
<dbReference type="InterPro" id="IPR011050">
    <property type="entry name" value="Pectin_lyase_fold/virulence"/>
</dbReference>
<dbReference type="InterPro" id="IPR033131">
    <property type="entry name" value="Pectinesterase_Asp_AS"/>
</dbReference>
<evidence type="ECO:0000313" key="14">
    <source>
        <dbReference type="EnsemblFungi" id="PTTG_26323-t43_1-p1"/>
    </source>
</evidence>
<dbReference type="EC" id="3.1.1.11" evidence="4 11"/>
<accession>A0A180GUP2</accession>
<name>A0A180GUP2_PUCT1</name>
<keyword evidence="11" id="KW-0961">Cell wall biogenesis/degradation</keyword>
<organism evidence="13">
    <name type="scientific">Puccinia triticina (isolate 1-1 / race 1 (BBBD))</name>
    <name type="common">Brown leaf rust fungus</name>
    <dbReference type="NCBI Taxonomy" id="630390"/>
    <lineage>
        <taxon>Eukaryota</taxon>
        <taxon>Fungi</taxon>
        <taxon>Dikarya</taxon>
        <taxon>Basidiomycota</taxon>
        <taxon>Pucciniomycotina</taxon>
        <taxon>Pucciniomycetes</taxon>
        <taxon>Pucciniales</taxon>
        <taxon>Pucciniaceae</taxon>
        <taxon>Puccinia</taxon>
    </lineage>
</organism>
<dbReference type="Proteomes" id="UP000005240">
    <property type="component" value="Unassembled WGS sequence"/>
</dbReference>
<dbReference type="PROSITE" id="PS00503">
    <property type="entry name" value="PECTINESTERASE_2"/>
    <property type="match status" value="1"/>
</dbReference>
<dbReference type="EMBL" id="ADAS02000019">
    <property type="protein sequence ID" value="OAV96517.1"/>
    <property type="molecule type" value="Genomic_DNA"/>
</dbReference>
<dbReference type="GO" id="GO:0045490">
    <property type="term" value="P:pectin catabolic process"/>
    <property type="evidence" value="ECO:0007669"/>
    <property type="project" value="UniProtKB-UniRule"/>
</dbReference>
<dbReference type="FunFam" id="2.160.20.10:FF:000014">
    <property type="entry name" value="Pectinesterase"/>
    <property type="match status" value="1"/>
</dbReference>
<dbReference type="EnsemblFungi" id="PTTG_26323-t43_1">
    <property type="protein sequence ID" value="PTTG_26323-t43_1-p1"/>
    <property type="gene ID" value="PTTG_26323"/>
</dbReference>
<dbReference type="STRING" id="630390.A0A180GUP2"/>
<dbReference type="UniPathway" id="UPA00545">
    <property type="reaction ID" value="UER00823"/>
</dbReference>
<evidence type="ECO:0000313" key="15">
    <source>
        <dbReference type="Proteomes" id="UP000005240"/>
    </source>
</evidence>
<keyword evidence="15" id="KW-1185">Reference proteome</keyword>
<evidence type="ECO:0000259" key="12">
    <source>
        <dbReference type="Pfam" id="PF01095"/>
    </source>
</evidence>
<dbReference type="PANTHER" id="PTHR31321:SF57">
    <property type="entry name" value="PECTINESTERASE 53-RELATED"/>
    <property type="match status" value="1"/>
</dbReference>
<evidence type="ECO:0000256" key="11">
    <source>
        <dbReference type="RuleBase" id="RU000589"/>
    </source>
</evidence>
<feature type="active site" evidence="10">
    <location>
        <position position="249"/>
    </location>
</feature>
<evidence type="ECO:0000256" key="8">
    <source>
        <dbReference type="ARBA" id="ARBA00023085"/>
    </source>
</evidence>
<sequence>MQVSQQLNPTGSCHCQVNAGSPAVVLLCGQKLKDQILTMRNGVGKLTLLRLGLKQARRIIAINHNPILKNILVAAFFSLSAWAQSSPPAGALIVRQTNSGTSGEEFTTISSAVAALSRLTGPQTIFIYPGTYTEQVKISYPYSLSLQGYSSNPTSSASNQVTVRAAVSAAQAGSNSKSATIWAYSPGIRISNLNVINSFGTGTDTQALALAATGRRQVFKHCVFSSFQDTVSIEGTSYFFESRIEGAVDFVFGSGSAWFEAVILAIKPASSPVITAQRNSPGGITAFVFNRAQVISAGASAGSAYLGRPWSEDATVIFQFCSLSDVINPAGWRIWAPSQPNTARAKFQEYRNSGPGASTRARQLGTQMSSQVEISSILGSDYSTWAQ</sequence>
<comment type="subcellular location">
    <subcellularLocation>
        <location evidence="1 11">Secreted</location>
    </subcellularLocation>
</comment>
<reference evidence="14 15" key="3">
    <citation type="journal article" date="2017" name="G3 (Bethesda)">
        <title>Comparative analysis highlights variable genome content of wheat rusts and divergence of the mating loci.</title>
        <authorList>
            <person name="Cuomo C.A."/>
            <person name="Bakkeren G."/>
            <person name="Khalil H.B."/>
            <person name="Panwar V."/>
            <person name="Joly D."/>
            <person name="Linning R."/>
            <person name="Sakthikumar S."/>
            <person name="Song X."/>
            <person name="Adiconis X."/>
            <person name="Fan L."/>
            <person name="Goldberg J.M."/>
            <person name="Levin J.Z."/>
            <person name="Young S."/>
            <person name="Zeng Q."/>
            <person name="Anikster Y."/>
            <person name="Bruce M."/>
            <person name="Wang M."/>
            <person name="Yin C."/>
            <person name="McCallum B."/>
            <person name="Szabo L.J."/>
            <person name="Hulbert S."/>
            <person name="Chen X."/>
            <person name="Fellers J.P."/>
        </authorList>
    </citation>
    <scope>NUCLEOTIDE SEQUENCE</scope>
    <source>
        <strain evidence="15">Isolate 1-1 / race 1 (BBBD)</strain>
        <strain evidence="14">isolate 1-1 / race 1 (BBBD)</strain>
    </source>
</reference>
<dbReference type="PANTHER" id="PTHR31321">
    <property type="entry name" value="ACYL-COA THIOESTER HYDROLASE YBHC-RELATED"/>
    <property type="match status" value="1"/>
</dbReference>
<evidence type="ECO:0000313" key="13">
    <source>
        <dbReference type="EMBL" id="OAV96517.1"/>
    </source>
</evidence>
<reference evidence="13" key="2">
    <citation type="submission" date="2016-05" db="EMBL/GenBank/DDBJ databases">
        <title>Comparative analysis highlights variable genome content of wheat rusts and divergence of the mating loci.</title>
        <authorList>
            <person name="Cuomo C.A."/>
            <person name="Bakkeren G."/>
            <person name="Szabo L."/>
            <person name="Khalil H."/>
            <person name="Joly D."/>
            <person name="Goldberg J."/>
            <person name="Young S."/>
            <person name="Zeng Q."/>
            <person name="Fellers J."/>
        </authorList>
    </citation>
    <scope>NUCLEOTIDE SEQUENCE [LARGE SCALE GENOMIC DNA]</scope>
    <source>
        <strain evidence="13">1-1 BBBD Race 1</strain>
    </source>
</reference>
<comment type="catalytic activity">
    <reaction evidence="9 11">
        <text>[(1-&gt;4)-alpha-D-galacturonosyl methyl ester](n) + n H2O = [(1-&gt;4)-alpha-D-galacturonosyl](n) + n methanol + n H(+)</text>
        <dbReference type="Rhea" id="RHEA:22380"/>
        <dbReference type="Rhea" id="RHEA-COMP:14570"/>
        <dbReference type="Rhea" id="RHEA-COMP:14573"/>
        <dbReference type="ChEBI" id="CHEBI:15377"/>
        <dbReference type="ChEBI" id="CHEBI:15378"/>
        <dbReference type="ChEBI" id="CHEBI:17790"/>
        <dbReference type="ChEBI" id="CHEBI:140522"/>
        <dbReference type="ChEBI" id="CHEBI:140523"/>
        <dbReference type="EC" id="3.1.1.11"/>
    </reaction>
</comment>
<evidence type="ECO:0000256" key="10">
    <source>
        <dbReference type="PROSITE-ProRule" id="PRU10040"/>
    </source>
</evidence>
<reference evidence="13" key="1">
    <citation type="submission" date="2009-11" db="EMBL/GenBank/DDBJ databases">
        <authorList>
            <consortium name="The Broad Institute Genome Sequencing Platform"/>
            <person name="Ward D."/>
            <person name="Feldgarden M."/>
            <person name="Earl A."/>
            <person name="Young S.K."/>
            <person name="Zeng Q."/>
            <person name="Koehrsen M."/>
            <person name="Alvarado L."/>
            <person name="Berlin A."/>
            <person name="Bochicchio J."/>
            <person name="Borenstein D."/>
            <person name="Chapman S.B."/>
            <person name="Chen Z."/>
            <person name="Engels R."/>
            <person name="Freedman E."/>
            <person name="Gellesch M."/>
            <person name="Goldberg J."/>
            <person name="Griggs A."/>
            <person name="Gujja S."/>
            <person name="Heilman E."/>
            <person name="Heiman D."/>
            <person name="Hepburn T."/>
            <person name="Howarth C."/>
            <person name="Jen D."/>
            <person name="Larson L."/>
            <person name="Lewis B."/>
            <person name="Mehta T."/>
            <person name="Park D."/>
            <person name="Pearson M."/>
            <person name="Roberts A."/>
            <person name="Saif S."/>
            <person name="Shea T."/>
            <person name="Shenoy N."/>
            <person name="Sisk P."/>
            <person name="Stolte C."/>
            <person name="Sykes S."/>
            <person name="Thomson T."/>
            <person name="Walk T."/>
            <person name="White J."/>
            <person name="Yandava C."/>
            <person name="Izard J."/>
            <person name="Baranova O.V."/>
            <person name="Blanton J.M."/>
            <person name="Tanner A.C."/>
            <person name="Dewhirst F.E."/>
            <person name="Haas B."/>
            <person name="Nusbaum C."/>
            <person name="Birren B."/>
        </authorList>
    </citation>
    <scope>NUCLEOTIDE SEQUENCE [LARGE SCALE GENOMIC DNA]</scope>
    <source>
        <strain evidence="13">1-1 BBBD Race 1</strain>
    </source>
</reference>
<keyword evidence="8 11" id="KW-0063">Aspartyl esterase</keyword>
<keyword evidence="7 11" id="KW-0378">Hydrolase</keyword>
<evidence type="ECO:0000256" key="1">
    <source>
        <dbReference type="ARBA" id="ARBA00004613"/>
    </source>
</evidence>
<gene>
    <name evidence="13" type="ORF">PTTG_26323</name>
</gene>
<evidence type="ECO:0000256" key="3">
    <source>
        <dbReference type="ARBA" id="ARBA00008891"/>
    </source>
</evidence>
<dbReference type="Gene3D" id="2.160.20.10">
    <property type="entry name" value="Single-stranded right-handed beta-helix, Pectin lyase-like"/>
    <property type="match status" value="1"/>
</dbReference>
<dbReference type="OrthoDB" id="2498421at2759"/>
<protein>
    <recommendedName>
        <fullName evidence="4 11">Pectinesterase</fullName>
        <ecNumber evidence="4 11">3.1.1.11</ecNumber>
    </recommendedName>
</protein>
<dbReference type="SUPFAM" id="SSF51126">
    <property type="entry name" value="Pectin lyase-like"/>
    <property type="match status" value="1"/>
</dbReference>
<evidence type="ECO:0000256" key="7">
    <source>
        <dbReference type="ARBA" id="ARBA00022801"/>
    </source>
</evidence>
<comment type="pathway">
    <text evidence="2 11">Glycan metabolism; pectin degradation; 2-dehydro-3-deoxy-D-gluconate from pectin: step 1/5.</text>
</comment>
<keyword evidence="5 11" id="KW-0964">Secreted</keyword>
<evidence type="ECO:0000256" key="4">
    <source>
        <dbReference type="ARBA" id="ARBA00013229"/>
    </source>
</evidence>
<feature type="domain" description="Pectinesterase catalytic" evidence="12">
    <location>
        <begin position="104"/>
        <end position="362"/>
    </location>
</feature>
<evidence type="ECO:0000256" key="6">
    <source>
        <dbReference type="ARBA" id="ARBA00022729"/>
    </source>
</evidence>
<dbReference type="InterPro" id="IPR000070">
    <property type="entry name" value="Pectinesterase_cat"/>
</dbReference>
<keyword evidence="6" id="KW-0732">Signal</keyword>